<dbReference type="GO" id="GO:0003677">
    <property type="term" value="F:DNA binding"/>
    <property type="evidence" value="ECO:0007669"/>
    <property type="project" value="UniProtKB-UniRule"/>
</dbReference>
<comment type="catalytic activity">
    <reaction evidence="1 6 7">
        <text>ATP-independent breakage of single-stranded DNA, followed by passage and rejoining.</text>
        <dbReference type="EC" id="5.6.2.1"/>
    </reaction>
</comment>
<dbReference type="STRING" id="1076935.U4LS70"/>
<evidence type="ECO:0000256" key="1">
    <source>
        <dbReference type="ARBA" id="ARBA00000213"/>
    </source>
</evidence>
<feature type="compositionally biased region" description="Acidic residues" evidence="9">
    <location>
        <begin position="292"/>
        <end position="303"/>
    </location>
</feature>
<evidence type="ECO:0000256" key="2">
    <source>
        <dbReference type="ARBA" id="ARBA00006645"/>
    </source>
</evidence>
<feature type="compositionally biased region" description="Polar residues" evidence="9">
    <location>
        <begin position="59"/>
        <end position="72"/>
    </location>
</feature>
<dbReference type="CDD" id="cd00659">
    <property type="entry name" value="Topo_IB_C"/>
    <property type="match status" value="1"/>
</dbReference>
<sequence>MSSSDDDVPLATRKAVNGTSPSQRRSPIFPTKISKATDKKVDAEYEAMDVDNLGENVPQGISISNGPVTQVSSDEENGSRRNAKRKGRKPTVKEESSASGSDSDAPLQNKRRRTNGAAKQAPVESDDDVPLAKKRSPALSKSKSPTVVRMPVTITGGHDDSDSDIPLAAAKLSKEKAAIMKEQRQTADKLQAQDKKRKPAVKKEESESDDDVPLSKRRAAVGKPKPNGVKKEPTPSDDDDDDDVPLAKKRATKAVAAPKKAAAAKKEPTAVKKEVKGKGRAKKSETPATVQENEEEEEDDEDDTFKWWENPDTMNTIKWTTLEHNGVLFPPPYEPLPKNVKMKYNGVEVTLPVQAEEVAGFFGAMLDSPHASNPKFCENFFNDFREILAKNGGARDPSGKKIPIKTFDKCDFTPMAEYFEARKAEKKAMTPAEKKAEKHKKDEAEKKYTTCLLDGRKERVGNFRVEPPGLFRGRGDHPKTGKVKLRVEPEQVTLNIGKGAAIPPPPEGHKWGGINHDDKVTWLATWKENINGNIKYVMLAADSSLKGQSDYKKFEKARELKKYIGQIRDDYNKELRSQIMKDRQRATAIYLIDVLALRAGNEKGEDEADTVGCCSLRYEHVTLEEPNKLVFDFLGKDSIRYHDTVEVSPQVFKNMKIFKKAPKTNGDLIFDRVNTGDLNKKLQSYMKGLSAKVFRTYNASWTMQREMMKIPNSGSVHDKYLAYNEANRMVAILCNHQRTVSSTHEESLGKAQDRIKALRYQKLRLKRQILFLEPKQKKKNPEYFKPDPEIDDEEWIKEHQKQLITQEEEKITKKFEKENEKLAENKEKEMKPSELKDRLKVLKEMEDEFKKENKTGTVEPKSKTATVEKIKASIEKMEERIKKMEADVRVKDDNKTVALGTSKINYIDPRLTVMFCKKYNVPIEKLFTKTLRDKFKWALESANEDWEF</sequence>
<dbReference type="InterPro" id="IPR036202">
    <property type="entry name" value="TopoI_DNA-bd_euk_N_sf"/>
</dbReference>
<dbReference type="FunFam" id="1.10.10.41:FF:000001">
    <property type="entry name" value="DNA topoisomerase I"/>
    <property type="match status" value="1"/>
</dbReference>
<comment type="function">
    <text evidence="7">Releases the supercoiling and torsional tension of DNA introduced during the DNA replication and transcription by transiently cleaving and rejoining one strand of the DNA duplex. Introduces a single-strand break via transesterification at the specific target site 5'-[CT]CCTTp site in duplex DNA. The scissile phosphodiester is attacked by the catalytic tyrosine of the enzyme, resulting in the formation of a DNA-(3'-phosphotyrosyl)-enzyme intermediate and the expulsion of a 5'-OH DNA strand. The free DNA strand then undergoes passage around the unbroken strand thus removing DNA supercoils. Finally, in the religation step, the DNA 5'-OH attacks the covalent intermediate to expel the active-site tyrosine and restore the DNA phosphodiester backbone.</text>
</comment>
<feature type="domain" description="DNA topoisomerase I eukaryotic-type" evidence="10">
    <location>
        <begin position="470"/>
        <end position="920"/>
    </location>
</feature>
<keyword evidence="8" id="KW-0175">Coiled coil</keyword>
<dbReference type="Gene3D" id="1.10.10.41">
    <property type="entry name" value="Yeast DNA topoisomerase - domain 1"/>
    <property type="match status" value="1"/>
</dbReference>
<evidence type="ECO:0000256" key="6">
    <source>
        <dbReference type="PROSITE-ProRule" id="PRU01382"/>
    </source>
</evidence>
<dbReference type="GO" id="GO:0003917">
    <property type="term" value="F:DNA topoisomerase type I (single strand cut, ATP-independent) activity"/>
    <property type="evidence" value="ECO:0007669"/>
    <property type="project" value="UniProtKB-UniRule"/>
</dbReference>
<dbReference type="Gene3D" id="3.90.15.10">
    <property type="entry name" value="Topoisomerase I, Chain A, domain 3"/>
    <property type="match status" value="1"/>
</dbReference>
<dbReference type="Gene3D" id="1.10.132.10">
    <property type="match status" value="1"/>
</dbReference>
<keyword evidence="3 6" id="KW-0799">Topoisomerase</keyword>
<evidence type="ECO:0000256" key="3">
    <source>
        <dbReference type="ARBA" id="ARBA00023029"/>
    </source>
</evidence>
<evidence type="ECO:0000256" key="4">
    <source>
        <dbReference type="ARBA" id="ARBA00023125"/>
    </source>
</evidence>
<dbReference type="PROSITE" id="PS00176">
    <property type="entry name" value="TOPO_IB_1"/>
    <property type="match status" value="1"/>
</dbReference>
<name>U4LS70_PYROM</name>
<dbReference type="CDD" id="cd00660">
    <property type="entry name" value="Topoisomer_IB_N"/>
    <property type="match status" value="1"/>
</dbReference>
<evidence type="ECO:0000313" key="11">
    <source>
        <dbReference type="EMBL" id="CCX30161.1"/>
    </source>
</evidence>
<accession>U4LS70</accession>
<feature type="compositionally biased region" description="Acidic residues" evidence="9">
    <location>
        <begin position="235"/>
        <end position="244"/>
    </location>
</feature>
<dbReference type="InterPro" id="IPR025834">
    <property type="entry name" value="TopoI_C_dom"/>
</dbReference>
<dbReference type="InterPro" id="IPR013500">
    <property type="entry name" value="TopoI_cat_euk"/>
</dbReference>
<dbReference type="InterPro" id="IPR013030">
    <property type="entry name" value="DNA_topo_DNA_db_N_dom2"/>
</dbReference>
<dbReference type="GO" id="GO:0006338">
    <property type="term" value="P:chromatin remodeling"/>
    <property type="evidence" value="ECO:0007669"/>
    <property type="project" value="UniProtKB-ARBA"/>
</dbReference>
<evidence type="ECO:0000259" key="10">
    <source>
        <dbReference type="SMART" id="SM00435"/>
    </source>
</evidence>
<keyword evidence="4 6" id="KW-0238">DNA-binding</keyword>
<dbReference type="SUPFAM" id="SSF56349">
    <property type="entry name" value="DNA breaking-rejoining enzymes"/>
    <property type="match status" value="1"/>
</dbReference>
<dbReference type="Pfam" id="PF01028">
    <property type="entry name" value="Topoisom_I"/>
    <property type="match status" value="1"/>
</dbReference>
<dbReference type="OrthoDB" id="47179at2759"/>
<evidence type="ECO:0000256" key="9">
    <source>
        <dbReference type="SAM" id="MobiDB-lite"/>
    </source>
</evidence>
<dbReference type="InterPro" id="IPR018521">
    <property type="entry name" value="TopoIB_AS"/>
</dbReference>
<dbReference type="PANTHER" id="PTHR10290">
    <property type="entry name" value="DNA TOPOISOMERASE I"/>
    <property type="match status" value="1"/>
</dbReference>
<dbReference type="GO" id="GO:0006260">
    <property type="term" value="P:DNA replication"/>
    <property type="evidence" value="ECO:0007669"/>
    <property type="project" value="TreeGrafter"/>
</dbReference>
<evidence type="ECO:0000256" key="5">
    <source>
        <dbReference type="ARBA" id="ARBA00023235"/>
    </source>
</evidence>
<dbReference type="eggNOG" id="KOG0981">
    <property type="taxonomic scope" value="Eukaryota"/>
</dbReference>
<dbReference type="PROSITE" id="PS52038">
    <property type="entry name" value="TOPO_IB_2"/>
    <property type="match status" value="1"/>
</dbReference>
<dbReference type="InterPro" id="IPR014711">
    <property type="entry name" value="TopoI_cat_a-hlx-sub_euk"/>
</dbReference>
<dbReference type="PRINTS" id="PR00416">
    <property type="entry name" value="EUTPISMRASEI"/>
</dbReference>
<dbReference type="Pfam" id="PF14370">
    <property type="entry name" value="Topo_C_assoc"/>
    <property type="match status" value="1"/>
</dbReference>
<dbReference type="SMART" id="SM00435">
    <property type="entry name" value="TOPEUc"/>
    <property type="match status" value="1"/>
</dbReference>
<dbReference type="EC" id="5.6.2.1" evidence="7"/>
<dbReference type="GO" id="GO:0007059">
    <property type="term" value="P:chromosome segregation"/>
    <property type="evidence" value="ECO:0007669"/>
    <property type="project" value="TreeGrafter"/>
</dbReference>
<dbReference type="FunFam" id="2.170.11.10:FF:000001">
    <property type="entry name" value="DNA topoisomerase I"/>
    <property type="match status" value="1"/>
</dbReference>
<dbReference type="EMBL" id="HF935427">
    <property type="protein sequence ID" value="CCX30161.1"/>
    <property type="molecule type" value="Genomic_DNA"/>
</dbReference>
<dbReference type="InterPro" id="IPR001631">
    <property type="entry name" value="TopoI"/>
</dbReference>
<evidence type="ECO:0000313" key="12">
    <source>
        <dbReference type="Proteomes" id="UP000018144"/>
    </source>
</evidence>
<dbReference type="Gene3D" id="2.170.11.10">
    <property type="entry name" value="DNA Topoisomerase I, domain 2"/>
    <property type="match status" value="1"/>
</dbReference>
<dbReference type="GO" id="GO:0005730">
    <property type="term" value="C:nucleolus"/>
    <property type="evidence" value="ECO:0007669"/>
    <property type="project" value="TreeGrafter"/>
</dbReference>
<reference evidence="11 12" key="1">
    <citation type="journal article" date="2013" name="PLoS Genet.">
        <title>The genome and development-dependent transcriptomes of Pyronema confluens: a window into fungal evolution.</title>
        <authorList>
            <person name="Traeger S."/>
            <person name="Altegoer F."/>
            <person name="Freitag M."/>
            <person name="Gabaldon T."/>
            <person name="Kempken F."/>
            <person name="Kumar A."/>
            <person name="Marcet-Houben M."/>
            <person name="Poggeler S."/>
            <person name="Stajich J.E."/>
            <person name="Nowrousian M."/>
        </authorList>
    </citation>
    <scope>NUCLEOTIDE SEQUENCE [LARGE SCALE GENOMIC DNA]</scope>
    <source>
        <strain evidence="12">CBS 100304</strain>
        <tissue evidence="11">Vegetative mycelium</tissue>
    </source>
</reference>
<keyword evidence="12" id="KW-1185">Reference proteome</keyword>
<gene>
    <name evidence="11" type="ORF">PCON_08263</name>
</gene>
<dbReference type="InterPro" id="IPR008336">
    <property type="entry name" value="TopoI_DNA-bd_euk"/>
</dbReference>
<protein>
    <recommendedName>
        <fullName evidence="7">DNA topoisomerase I</fullName>
        <ecNumber evidence="7">5.6.2.1</ecNumber>
    </recommendedName>
    <alternativeName>
        <fullName evidence="7">DNA topoisomerase 1</fullName>
    </alternativeName>
</protein>
<keyword evidence="5 6" id="KW-0413">Isomerase</keyword>
<comment type="similarity">
    <text evidence="2 6 7">Belongs to the type IB topoisomerase family.</text>
</comment>
<dbReference type="InterPro" id="IPR013499">
    <property type="entry name" value="TopoI_euk"/>
</dbReference>
<dbReference type="Proteomes" id="UP000018144">
    <property type="component" value="Unassembled WGS sequence"/>
</dbReference>
<feature type="compositionally biased region" description="Basic and acidic residues" evidence="9">
    <location>
        <begin position="264"/>
        <end position="285"/>
    </location>
</feature>
<dbReference type="Pfam" id="PF02919">
    <property type="entry name" value="Topoisom_I_N"/>
    <property type="match status" value="1"/>
</dbReference>
<dbReference type="AlphaFoldDB" id="U4LS70"/>
<dbReference type="GO" id="GO:0005694">
    <property type="term" value="C:chromosome"/>
    <property type="evidence" value="ECO:0007669"/>
    <property type="project" value="InterPro"/>
</dbReference>
<feature type="compositionally biased region" description="Basic residues" evidence="9">
    <location>
        <begin position="81"/>
        <end position="90"/>
    </location>
</feature>
<dbReference type="InterPro" id="IPR013034">
    <property type="entry name" value="DNA_topo_DNA_db_N_dom1"/>
</dbReference>
<organism evidence="11 12">
    <name type="scientific">Pyronema omphalodes (strain CBS 100304)</name>
    <name type="common">Pyronema confluens</name>
    <dbReference type="NCBI Taxonomy" id="1076935"/>
    <lineage>
        <taxon>Eukaryota</taxon>
        <taxon>Fungi</taxon>
        <taxon>Dikarya</taxon>
        <taxon>Ascomycota</taxon>
        <taxon>Pezizomycotina</taxon>
        <taxon>Pezizomycetes</taxon>
        <taxon>Pezizales</taxon>
        <taxon>Pyronemataceae</taxon>
        <taxon>Pyronema</taxon>
    </lineage>
</organism>
<evidence type="ECO:0000256" key="8">
    <source>
        <dbReference type="SAM" id="Coils"/>
    </source>
</evidence>
<dbReference type="InterPro" id="IPR014727">
    <property type="entry name" value="TopoI_cat_a/b-sub_euk"/>
</dbReference>
<feature type="coiled-coil region" evidence="8">
    <location>
        <begin position="867"/>
        <end position="894"/>
    </location>
</feature>
<dbReference type="FunFam" id="3.90.15.10:FF:000002">
    <property type="entry name" value="DNA topoisomerase I"/>
    <property type="match status" value="1"/>
</dbReference>
<dbReference type="SUPFAM" id="SSF56741">
    <property type="entry name" value="Eukaryotic DNA topoisomerase I, N-terminal DNA-binding fragment"/>
    <property type="match status" value="1"/>
</dbReference>
<dbReference type="FunFam" id="1.10.132.10:FF:000003">
    <property type="entry name" value="DNA topoisomerase I"/>
    <property type="match status" value="1"/>
</dbReference>
<dbReference type="OMA" id="HRWKEVK"/>
<feature type="region of interest" description="Disordered" evidence="9">
    <location>
        <begin position="1"/>
        <end position="308"/>
    </location>
</feature>
<dbReference type="InterPro" id="IPR011010">
    <property type="entry name" value="DNA_brk_join_enz"/>
</dbReference>
<feature type="compositionally biased region" description="Basic and acidic residues" evidence="9">
    <location>
        <begin position="172"/>
        <end position="194"/>
    </location>
</feature>
<dbReference type="PANTHER" id="PTHR10290:SF3">
    <property type="entry name" value="DNA TOPOISOMERASE 1"/>
    <property type="match status" value="1"/>
</dbReference>
<evidence type="ECO:0000256" key="7">
    <source>
        <dbReference type="RuleBase" id="RU365101"/>
    </source>
</evidence>
<proteinExistence type="inferred from homology"/>
<feature type="active site" description="O-(3'-phospho-DNA)-tyrosine intermediate" evidence="6">
    <location>
        <position position="906"/>
    </location>
</feature>
<dbReference type="GO" id="GO:0006265">
    <property type="term" value="P:DNA topological change"/>
    <property type="evidence" value="ECO:0007669"/>
    <property type="project" value="UniProtKB-UniRule"/>
</dbReference>
<dbReference type="InterPro" id="IPR051062">
    <property type="entry name" value="Topoisomerase_IB"/>
</dbReference>